<dbReference type="AlphaFoldDB" id="A0A8S8XB94"/>
<proteinExistence type="predicted"/>
<comment type="caution">
    <text evidence="2">The sequence shown here is derived from an EMBL/GenBank/DDBJ whole genome shotgun (WGS) entry which is preliminary data.</text>
</comment>
<keyword evidence="3" id="KW-1185">Reference proteome</keyword>
<dbReference type="RefSeq" id="WP_420241613.1">
    <property type="nucleotide sequence ID" value="NZ_BOPV01000001.1"/>
</dbReference>
<evidence type="ECO:0000313" key="2">
    <source>
        <dbReference type="EMBL" id="GIL38575.1"/>
    </source>
</evidence>
<organism evidence="2 3">
    <name type="scientific">Roseiterribacter gracilis</name>
    <dbReference type="NCBI Taxonomy" id="2812848"/>
    <lineage>
        <taxon>Bacteria</taxon>
        <taxon>Pseudomonadati</taxon>
        <taxon>Pseudomonadota</taxon>
        <taxon>Alphaproteobacteria</taxon>
        <taxon>Rhodospirillales</taxon>
        <taxon>Roseiterribacteraceae</taxon>
        <taxon>Roseiterribacter</taxon>
    </lineage>
</organism>
<name>A0A8S8XB94_9PROT</name>
<evidence type="ECO:0000256" key="1">
    <source>
        <dbReference type="SAM" id="MobiDB-lite"/>
    </source>
</evidence>
<reference evidence="2" key="1">
    <citation type="submission" date="2021-02" db="EMBL/GenBank/DDBJ databases">
        <title>Genome sequence of Rhodospirillales sp. strain TMPK1 isolated from soil.</title>
        <authorList>
            <person name="Nakai R."/>
            <person name="Kusada H."/>
            <person name="Tamaki H."/>
        </authorList>
    </citation>
    <scope>NUCLEOTIDE SEQUENCE</scope>
    <source>
        <strain evidence="2">TMPK1</strain>
    </source>
</reference>
<sequence length="133" mass="14199">MATYLDQKVREALDIAQGDQNQAQRVLVGWAQRDEKLLRELTQPFLVGIAAHAINHGGKIVPGLKPGKAPPPPKAMPPKALDSLIGQLGRNFEKSKGPLGVSGDAAPPPKKASPKHADTMRALANAFGKTKKR</sequence>
<gene>
    <name evidence="2" type="ORF">TMPK1_08120</name>
</gene>
<accession>A0A8S8XB94</accession>
<dbReference type="EMBL" id="BOPV01000001">
    <property type="protein sequence ID" value="GIL38575.1"/>
    <property type="molecule type" value="Genomic_DNA"/>
</dbReference>
<evidence type="ECO:0000313" key="3">
    <source>
        <dbReference type="Proteomes" id="UP000681075"/>
    </source>
</evidence>
<feature type="region of interest" description="Disordered" evidence="1">
    <location>
        <begin position="91"/>
        <end position="118"/>
    </location>
</feature>
<dbReference type="Proteomes" id="UP000681075">
    <property type="component" value="Unassembled WGS sequence"/>
</dbReference>
<protein>
    <submittedName>
        <fullName evidence="2">Uncharacterized protein</fullName>
    </submittedName>
</protein>
<feature type="region of interest" description="Disordered" evidence="1">
    <location>
        <begin position="61"/>
        <end position="80"/>
    </location>
</feature>